<evidence type="ECO:0000256" key="1">
    <source>
        <dbReference type="SAM" id="Phobius"/>
    </source>
</evidence>
<sequence>MENQTNNKSIILNYGLILGFISILPGIVKYAIGGDFLEEDMVTGSIGIIASIALVVLAIKKCKSNNNGFLSWGEGLKIGMGVVVISMIISLCYLLIFTNLIEPNFKQLAIEKTEQQWIESGMSDEQIEISRDMVSKYFNLSLFGSIVIMSLFFGFIISAISSAIMKKTEETDF</sequence>
<comment type="caution">
    <text evidence="2">The sequence shown here is derived from an EMBL/GenBank/DDBJ whole genome shotgun (WGS) entry which is preliminary data.</text>
</comment>
<evidence type="ECO:0000313" key="3">
    <source>
        <dbReference type="Proteomes" id="UP001497602"/>
    </source>
</evidence>
<organism evidence="2 3">
    <name type="scientific">Tenacibaculum vairaonense</name>
    <dbReference type="NCBI Taxonomy" id="3137860"/>
    <lineage>
        <taxon>Bacteria</taxon>
        <taxon>Pseudomonadati</taxon>
        <taxon>Bacteroidota</taxon>
        <taxon>Flavobacteriia</taxon>
        <taxon>Flavobacteriales</taxon>
        <taxon>Flavobacteriaceae</taxon>
        <taxon>Tenacibaculum</taxon>
    </lineage>
</organism>
<dbReference type="EMBL" id="CAXJRC010000041">
    <property type="protein sequence ID" value="CAL2107516.1"/>
    <property type="molecule type" value="Genomic_DNA"/>
</dbReference>
<dbReference type="InterPro" id="IPR025250">
    <property type="entry name" value="DUF4199"/>
</dbReference>
<accession>A0ABM9PP47</accession>
<dbReference type="Proteomes" id="UP001497602">
    <property type="component" value="Unassembled WGS sequence"/>
</dbReference>
<feature type="transmembrane region" description="Helical" evidence="1">
    <location>
        <begin position="42"/>
        <end position="59"/>
    </location>
</feature>
<feature type="transmembrane region" description="Helical" evidence="1">
    <location>
        <begin position="12"/>
        <end position="30"/>
    </location>
</feature>
<evidence type="ECO:0008006" key="4">
    <source>
        <dbReference type="Google" id="ProtNLM"/>
    </source>
</evidence>
<protein>
    <recommendedName>
        <fullName evidence="4">DUF4199 domain-containing protein</fullName>
    </recommendedName>
</protein>
<keyword evidence="1" id="KW-0812">Transmembrane</keyword>
<name>A0ABM9PP47_9FLAO</name>
<keyword evidence="1" id="KW-1133">Transmembrane helix</keyword>
<proteinExistence type="predicted"/>
<keyword evidence="1" id="KW-0472">Membrane</keyword>
<dbReference type="Pfam" id="PF13858">
    <property type="entry name" value="DUF4199"/>
    <property type="match status" value="1"/>
</dbReference>
<dbReference type="RefSeq" id="WP_348706416.1">
    <property type="nucleotide sequence ID" value="NZ_CAXIYA010000037.1"/>
</dbReference>
<reference evidence="2 3" key="1">
    <citation type="submission" date="2024-05" db="EMBL/GenBank/DDBJ databases">
        <authorList>
            <person name="Duchaud E."/>
        </authorList>
    </citation>
    <scope>NUCLEOTIDE SEQUENCE [LARGE SCALE GENOMIC DNA]</scope>
    <source>
        <strain evidence="2">Ena-SAMPLE-TAB-13-05-2024-13:56:06:370-140305</strain>
    </source>
</reference>
<feature type="transmembrane region" description="Helical" evidence="1">
    <location>
        <begin position="140"/>
        <end position="160"/>
    </location>
</feature>
<feature type="transmembrane region" description="Helical" evidence="1">
    <location>
        <begin position="80"/>
        <end position="101"/>
    </location>
</feature>
<evidence type="ECO:0000313" key="2">
    <source>
        <dbReference type="EMBL" id="CAL2107516.1"/>
    </source>
</evidence>
<gene>
    <name evidence="2" type="ORF">T190115A13A_40038</name>
</gene>
<keyword evidence="3" id="KW-1185">Reference proteome</keyword>